<gene>
    <name evidence="4" type="ORF">NZD86_18225</name>
</gene>
<keyword evidence="2" id="KW-0378">Hydrolase</keyword>
<dbReference type="InterPro" id="IPR001559">
    <property type="entry name" value="Phosphotriesterase"/>
</dbReference>
<dbReference type="PROSITE" id="PS51347">
    <property type="entry name" value="PHOSPHOTRIESTERASE_2"/>
    <property type="match status" value="1"/>
</dbReference>
<evidence type="ECO:0000313" key="5">
    <source>
        <dbReference type="Proteomes" id="UP001164803"/>
    </source>
</evidence>
<keyword evidence="5" id="KW-1185">Reference proteome</keyword>
<dbReference type="Proteomes" id="UP001164803">
    <property type="component" value="Chromosome"/>
</dbReference>
<dbReference type="Pfam" id="PF02126">
    <property type="entry name" value="PTE"/>
    <property type="match status" value="1"/>
</dbReference>
<proteinExistence type="inferred from homology"/>
<dbReference type="PIRSF" id="PIRSF016839">
    <property type="entry name" value="PhP"/>
    <property type="match status" value="1"/>
</dbReference>
<name>A0ABY6Z081_9BACL</name>
<dbReference type="Gene3D" id="3.20.20.140">
    <property type="entry name" value="Metal-dependent hydrolases"/>
    <property type="match status" value="1"/>
</dbReference>
<dbReference type="EMBL" id="CP104064">
    <property type="protein sequence ID" value="WAH36160.1"/>
    <property type="molecule type" value="Genomic_DNA"/>
</dbReference>
<dbReference type="PANTHER" id="PTHR10819">
    <property type="entry name" value="PHOSPHOTRIESTERASE-RELATED"/>
    <property type="match status" value="1"/>
</dbReference>
<evidence type="ECO:0000256" key="3">
    <source>
        <dbReference type="PROSITE-ProRule" id="PRU00679"/>
    </source>
</evidence>
<reference evidence="4" key="1">
    <citation type="submission" date="2022-08" db="EMBL/GenBank/DDBJ databases">
        <title>Alicyclobacillus dauci DSM2870, complete genome.</title>
        <authorList>
            <person name="Wang Q."/>
            <person name="Cai R."/>
            <person name="Wang Z."/>
        </authorList>
    </citation>
    <scope>NUCLEOTIDE SEQUENCE</scope>
    <source>
        <strain evidence="4">DSM 28700</strain>
    </source>
</reference>
<comment type="caution">
    <text evidence="3">Lacks conserved residue(s) required for the propagation of feature annotation.</text>
</comment>
<evidence type="ECO:0000256" key="1">
    <source>
        <dbReference type="ARBA" id="ARBA00022723"/>
    </source>
</evidence>
<evidence type="ECO:0000313" key="4">
    <source>
        <dbReference type="EMBL" id="WAH36160.1"/>
    </source>
</evidence>
<protein>
    <submittedName>
        <fullName evidence="4">Phosphotriesterase-related protein</fullName>
    </submittedName>
</protein>
<dbReference type="PANTHER" id="PTHR10819:SF3">
    <property type="entry name" value="PHOSPHOTRIESTERASE-RELATED PROTEIN"/>
    <property type="match status" value="1"/>
</dbReference>
<evidence type="ECO:0000256" key="2">
    <source>
        <dbReference type="ARBA" id="ARBA00022801"/>
    </source>
</evidence>
<sequence length="305" mass="34279">MGFIRTVLGDISPEEIQRTMIHEHLIFDLSHVRNETDSILADNTDLEEELRQVKEFGGNTIVEVTNRGMGRNADGLAEISRKMGIHVVCATGFYKESVYPEEAHVKSREEIAELFTTEVTKGIGDSEVKAGIISEIGSSLSEITAAENKVFRAACDAHKLSKAPISTHCEMGTEGTEQLRIFDEEQVDLSHVSFGHQDLNRNVEEQLLLLRSGAFMQFDTIGKNQYRSHQERLDNLLVLLDKGFEDQLMLSVDMTRKSYFRKNGGPGYIYLFDTFLPDLQKAGASSAVIEKLMVKNPRRFLAFAE</sequence>
<dbReference type="RefSeq" id="WP_268043472.1">
    <property type="nucleotide sequence ID" value="NZ_CP104064.1"/>
</dbReference>
<organism evidence="4 5">
    <name type="scientific">Alicyclobacillus dauci</name>
    <dbReference type="NCBI Taxonomy" id="1475485"/>
    <lineage>
        <taxon>Bacteria</taxon>
        <taxon>Bacillati</taxon>
        <taxon>Bacillota</taxon>
        <taxon>Bacilli</taxon>
        <taxon>Bacillales</taxon>
        <taxon>Alicyclobacillaceae</taxon>
        <taxon>Alicyclobacillus</taxon>
    </lineage>
</organism>
<accession>A0ABY6Z081</accession>
<dbReference type="InterPro" id="IPR032466">
    <property type="entry name" value="Metal_Hydrolase"/>
</dbReference>
<dbReference type="SUPFAM" id="SSF51556">
    <property type="entry name" value="Metallo-dependent hydrolases"/>
    <property type="match status" value="1"/>
</dbReference>
<comment type="similarity">
    <text evidence="3">Belongs to the metallo-dependent hydrolases superfamily. Phosphotriesterase family.</text>
</comment>
<keyword evidence="1" id="KW-0479">Metal-binding</keyword>